<accession>A0A7C9MTD7</accession>
<name>A0A7C9MTD7_9DEIO</name>
<keyword evidence="2" id="KW-1185">Reference proteome</keyword>
<evidence type="ECO:0000313" key="1">
    <source>
        <dbReference type="EMBL" id="MVN88864.1"/>
    </source>
</evidence>
<proteinExistence type="predicted"/>
<dbReference type="InterPro" id="IPR016181">
    <property type="entry name" value="Acyl_CoA_acyltransferase"/>
</dbReference>
<evidence type="ECO:0000313" key="2">
    <source>
        <dbReference type="Proteomes" id="UP000483286"/>
    </source>
</evidence>
<dbReference type="RefSeq" id="WP_157461052.1">
    <property type="nucleotide sequence ID" value="NZ_WQLB01000036.1"/>
</dbReference>
<dbReference type="AlphaFoldDB" id="A0A7C9MTD7"/>
<dbReference type="Proteomes" id="UP000483286">
    <property type="component" value="Unassembled WGS sequence"/>
</dbReference>
<dbReference type="Gene3D" id="3.40.630.30">
    <property type="match status" value="1"/>
</dbReference>
<gene>
    <name evidence="1" type="ORF">GO986_19160</name>
</gene>
<comment type="caution">
    <text evidence="1">The sequence shown here is derived from an EMBL/GenBank/DDBJ whole genome shotgun (WGS) entry which is preliminary data.</text>
</comment>
<dbReference type="EMBL" id="WQLB01000036">
    <property type="protein sequence ID" value="MVN88864.1"/>
    <property type="molecule type" value="Genomic_DNA"/>
</dbReference>
<dbReference type="SUPFAM" id="SSF55729">
    <property type="entry name" value="Acyl-CoA N-acyltransferases (Nat)"/>
    <property type="match status" value="1"/>
</dbReference>
<evidence type="ECO:0008006" key="3">
    <source>
        <dbReference type="Google" id="ProtNLM"/>
    </source>
</evidence>
<reference evidence="1 2" key="1">
    <citation type="submission" date="2019-12" db="EMBL/GenBank/DDBJ databases">
        <title>Deinococcus sp. HMF7620 Genome sequencing and assembly.</title>
        <authorList>
            <person name="Kang H."/>
            <person name="Kim H."/>
            <person name="Joh K."/>
        </authorList>
    </citation>
    <scope>NUCLEOTIDE SEQUENCE [LARGE SCALE GENOMIC DNA]</scope>
    <source>
        <strain evidence="1 2">HMF7620</strain>
    </source>
</reference>
<sequence length="310" mass="33210">MTLSDLPTAADLARFSLAAQHPLTLTWGAPSERLSHLAGDHAFDLQLATDLDLAGQRAAFLNAGPAAPEYLNHWVHVHSDLHAMLSIRFKGLDVSQPFVEVSVTSRPVVPADLAALGSAAQVYRAFQPPRLRFWSAAPQTIWADLAPDRRVLAAPLPDLRGGAVPGGLTLRPTVDAAQYAEACAAYAAVDTDHPGHPEQARILSEDDLHKTIAAGTMFDVLWQGQWAGYAGTQAYPQLGLDTQVIQEVLLAPHARGRRLGAALSTLLARHLPGDQQVLSGTIHGHNRGALQAARGASRHDIGGWWWVPLG</sequence>
<protein>
    <recommendedName>
        <fullName evidence="3">N-acetyltransferase domain-containing protein</fullName>
    </recommendedName>
</protein>
<organism evidence="1 2">
    <name type="scientific">Deinococcus arboris</name>
    <dbReference type="NCBI Taxonomy" id="2682977"/>
    <lineage>
        <taxon>Bacteria</taxon>
        <taxon>Thermotogati</taxon>
        <taxon>Deinococcota</taxon>
        <taxon>Deinococci</taxon>
        <taxon>Deinococcales</taxon>
        <taxon>Deinococcaceae</taxon>
        <taxon>Deinococcus</taxon>
    </lineage>
</organism>